<protein>
    <submittedName>
        <fullName evidence="2">Uncharacterized protein</fullName>
    </submittedName>
</protein>
<dbReference type="AlphaFoldDB" id="A0AAN7BCD2"/>
<proteinExistence type="predicted"/>
<feature type="transmembrane region" description="Helical" evidence="1">
    <location>
        <begin position="563"/>
        <end position="582"/>
    </location>
</feature>
<evidence type="ECO:0000313" key="2">
    <source>
        <dbReference type="EMBL" id="KAK4218619.1"/>
    </source>
</evidence>
<sequence length="637" mass="71657">MERTRVAIIELVRDGQELRGDLVLYECRSSEDLKRYLATYDHSRPDVLRRIFIVEWSEGGPIIGDAQPNTLRHVLETELQVPSDVFSEHASQGVGSLFEPQELDIINPYLISTCAPERRFSIGFFDLWEYIGETEALQTPCPETHRMFVPGDAGLTLMCGFTERQLQFHKWKARKGWLVIAPRKCSYWSRWVGEEEGTDVVMVFDPTVNTAVPKLPVGTPKSSKPISLNPRQPFLGGYQQVLPREVSVQGRLSDVTRNILNMTPAEVAGNSAHPPRPVNNPPETNTVEENEISPAAFQIAVQNGSAFEMTNADKKLKKKKGKQTELLVEPEEEVEEETEEKRLKKIEDLKQTILAGLKKPVSPRTSLFDDVRYYFARHTNSLGSLLGQNMVPHFPHVGSSGAALIPLKVMAGHYCLLHAFVSFQTAAMRSTGWKLKEDTTQQLEESKQVEESWSRFRCTEYLECLEALMDTLGIPLYGLGSCAPMETTPLLRRSGTGLTTGTIRESSPEPRWRAAVTPDFTYLHRQFTMRRHDYDRITTSIAALTGIVTGRSAVMEAVSARSLTSVALFFAPLAWITALYSVPEDLGPGGPLFWVYWVTAVPFMGVVWLAIKAWERRQDRRKKGTGERRGVIDDSIV</sequence>
<keyword evidence="1" id="KW-1133">Transmembrane helix</keyword>
<keyword evidence="3" id="KW-1185">Reference proteome</keyword>
<dbReference type="Proteomes" id="UP001301769">
    <property type="component" value="Unassembled WGS sequence"/>
</dbReference>
<evidence type="ECO:0000256" key="1">
    <source>
        <dbReference type="SAM" id="Phobius"/>
    </source>
</evidence>
<gene>
    <name evidence="2" type="ORF">QBC37DRAFT_412093</name>
</gene>
<keyword evidence="1" id="KW-0472">Membrane</keyword>
<name>A0AAN7BCD2_9PEZI</name>
<reference evidence="2" key="1">
    <citation type="journal article" date="2023" name="Mol. Phylogenet. Evol.">
        <title>Genome-scale phylogeny and comparative genomics of the fungal order Sordariales.</title>
        <authorList>
            <person name="Hensen N."/>
            <person name="Bonometti L."/>
            <person name="Westerberg I."/>
            <person name="Brannstrom I.O."/>
            <person name="Guillou S."/>
            <person name="Cros-Aarteil S."/>
            <person name="Calhoun S."/>
            <person name="Haridas S."/>
            <person name="Kuo A."/>
            <person name="Mondo S."/>
            <person name="Pangilinan J."/>
            <person name="Riley R."/>
            <person name="LaButti K."/>
            <person name="Andreopoulos B."/>
            <person name="Lipzen A."/>
            <person name="Chen C."/>
            <person name="Yan M."/>
            <person name="Daum C."/>
            <person name="Ng V."/>
            <person name="Clum A."/>
            <person name="Steindorff A."/>
            <person name="Ohm R.A."/>
            <person name="Martin F."/>
            <person name="Silar P."/>
            <person name="Natvig D.O."/>
            <person name="Lalanne C."/>
            <person name="Gautier V."/>
            <person name="Ament-Velasquez S.L."/>
            <person name="Kruys A."/>
            <person name="Hutchinson M.I."/>
            <person name="Powell A.J."/>
            <person name="Barry K."/>
            <person name="Miller A.N."/>
            <person name="Grigoriev I.V."/>
            <person name="Debuchy R."/>
            <person name="Gladieux P."/>
            <person name="Hiltunen Thoren M."/>
            <person name="Johannesson H."/>
        </authorList>
    </citation>
    <scope>NUCLEOTIDE SEQUENCE</scope>
    <source>
        <strain evidence="2">PSN293</strain>
    </source>
</reference>
<comment type="caution">
    <text evidence="2">The sequence shown here is derived from an EMBL/GenBank/DDBJ whole genome shotgun (WGS) entry which is preliminary data.</text>
</comment>
<keyword evidence="1" id="KW-0812">Transmembrane</keyword>
<accession>A0AAN7BCD2</accession>
<evidence type="ECO:0000313" key="3">
    <source>
        <dbReference type="Proteomes" id="UP001301769"/>
    </source>
</evidence>
<organism evidence="2 3">
    <name type="scientific">Rhypophila decipiens</name>
    <dbReference type="NCBI Taxonomy" id="261697"/>
    <lineage>
        <taxon>Eukaryota</taxon>
        <taxon>Fungi</taxon>
        <taxon>Dikarya</taxon>
        <taxon>Ascomycota</taxon>
        <taxon>Pezizomycotina</taxon>
        <taxon>Sordariomycetes</taxon>
        <taxon>Sordariomycetidae</taxon>
        <taxon>Sordariales</taxon>
        <taxon>Naviculisporaceae</taxon>
        <taxon>Rhypophila</taxon>
    </lineage>
</organism>
<dbReference type="EMBL" id="MU858052">
    <property type="protein sequence ID" value="KAK4218619.1"/>
    <property type="molecule type" value="Genomic_DNA"/>
</dbReference>
<reference evidence="2" key="2">
    <citation type="submission" date="2023-05" db="EMBL/GenBank/DDBJ databases">
        <authorList>
            <consortium name="Lawrence Berkeley National Laboratory"/>
            <person name="Steindorff A."/>
            <person name="Hensen N."/>
            <person name="Bonometti L."/>
            <person name="Westerberg I."/>
            <person name="Brannstrom I.O."/>
            <person name="Guillou S."/>
            <person name="Cros-Aarteil S."/>
            <person name="Calhoun S."/>
            <person name="Haridas S."/>
            <person name="Kuo A."/>
            <person name="Mondo S."/>
            <person name="Pangilinan J."/>
            <person name="Riley R."/>
            <person name="Labutti K."/>
            <person name="Andreopoulos B."/>
            <person name="Lipzen A."/>
            <person name="Chen C."/>
            <person name="Yanf M."/>
            <person name="Daum C."/>
            <person name="Ng V."/>
            <person name="Clum A."/>
            <person name="Ohm R."/>
            <person name="Martin F."/>
            <person name="Silar P."/>
            <person name="Natvig D."/>
            <person name="Lalanne C."/>
            <person name="Gautier V."/>
            <person name="Ament-Velasquez S.L."/>
            <person name="Kruys A."/>
            <person name="Hutchinson M.I."/>
            <person name="Powell A.J."/>
            <person name="Barry K."/>
            <person name="Miller A.N."/>
            <person name="Grigoriev I.V."/>
            <person name="Debuchy R."/>
            <person name="Gladieux P."/>
            <person name="Thoren M.H."/>
            <person name="Johannesson H."/>
        </authorList>
    </citation>
    <scope>NUCLEOTIDE SEQUENCE</scope>
    <source>
        <strain evidence="2">PSN293</strain>
    </source>
</reference>
<feature type="transmembrane region" description="Helical" evidence="1">
    <location>
        <begin position="594"/>
        <end position="614"/>
    </location>
</feature>